<dbReference type="Gene3D" id="1.10.10.10">
    <property type="entry name" value="Winged helix-like DNA-binding domain superfamily/Winged helix DNA-binding domain"/>
    <property type="match status" value="1"/>
</dbReference>
<keyword evidence="3" id="KW-1185">Reference proteome</keyword>
<dbReference type="PANTHER" id="PTHR18964">
    <property type="entry name" value="ROK (REPRESSOR, ORF, KINASE) FAMILY"/>
    <property type="match status" value="1"/>
</dbReference>
<dbReference type="Pfam" id="PF13412">
    <property type="entry name" value="HTH_24"/>
    <property type="match status" value="1"/>
</dbReference>
<dbReference type="AlphaFoldDB" id="A0A662ZA35"/>
<dbReference type="InterPro" id="IPR036390">
    <property type="entry name" value="WH_DNA-bd_sf"/>
</dbReference>
<name>A0A662ZA35_9GAMM</name>
<evidence type="ECO:0000313" key="3">
    <source>
        <dbReference type="Proteomes" id="UP000243374"/>
    </source>
</evidence>
<organism evidence="2 3">
    <name type="scientific">Succinivibrio dextrinosolvens</name>
    <dbReference type="NCBI Taxonomy" id="83771"/>
    <lineage>
        <taxon>Bacteria</taxon>
        <taxon>Pseudomonadati</taxon>
        <taxon>Pseudomonadota</taxon>
        <taxon>Gammaproteobacteria</taxon>
        <taxon>Aeromonadales</taxon>
        <taxon>Succinivibrionaceae</taxon>
        <taxon>Succinivibrio</taxon>
    </lineage>
</organism>
<dbReference type="Proteomes" id="UP000243374">
    <property type="component" value="Unassembled WGS sequence"/>
</dbReference>
<gene>
    <name evidence="2" type="ORF">SAMN04487865_101921</name>
</gene>
<keyword evidence="2" id="KW-0808">Transferase</keyword>
<dbReference type="OrthoDB" id="8595273at2"/>
<evidence type="ECO:0000313" key="2">
    <source>
        <dbReference type="EMBL" id="SFK06230.1"/>
    </source>
</evidence>
<dbReference type="InterPro" id="IPR043129">
    <property type="entry name" value="ATPase_NBD"/>
</dbReference>
<dbReference type="Gene3D" id="3.30.420.40">
    <property type="match status" value="2"/>
</dbReference>
<dbReference type="InterPro" id="IPR000600">
    <property type="entry name" value="ROK"/>
</dbReference>
<keyword evidence="2" id="KW-0418">Kinase</keyword>
<comment type="similarity">
    <text evidence="1">Belongs to the ROK (NagC/XylR) family.</text>
</comment>
<dbReference type="InterPro" id="IPR036388">
    <property type="entry name" value="WH-like_DNA-bd_sf"/>
</dbReference>
<sequence>MFYGFFRFFGTGYTVHCFYESYKKDVDVNDYYIDPKKANKERILGLFFLHDALSKPQIAELTGFSLPTINGHMKDLENMGMIGPGELMDSSGGRPAISYRLLPRSKLALGAEIRKDFVKICLCDLKGEVVKLWNIGIEYKNEKAYSAKLNSLLKEAISTCGYPLDNILGIGVAIQGVVNKAGTEIIFSKILDTSELDLEIIKKDISIPVRLCHDVKTAALAELWHNRKISNGIYIAMSEHLGGSLIKSRCIEHGRSGYAGSWDHVTFSNKGKLCYCGKRGCIDTYCNFETLFEGESIPDFFFKLREEKSKEYKVRWSKYLSTIAFGLYQAWLILERRIILGGELAMWLNPEDVAFVENEIINRSTFTCRPGFVIKANVEHHACAIGAALPYLADEIPEPVRPIEGWSTYCKPEIIEY</sequence>
<reference evidence="2 3" key="1">
    <citation type="submission" date="2016-10" db="EMBL/GenBank/DDBJ databases">
        <authorList>
            <person name="Varghese N."/>
            <person name="Submissions S."/>
        </authorList>
    </citation>
    <scope>NUCLEOTIDE SEQUENCE [LARGE SCALE GENOMIC DNA]</scope>
    <source>
        <strain evidence="2 3">22B</strain>
    </source>
</reference>
<dbReference type="GO" id="GO:0016301">
    <property type="term" value="F:kinase activity"/>
    <property type="evidence" value="ECO:0007669"/>
    <property type="project" value="UniProtKB-KW"/>
</dbReference>
<evidence type="ECO:0000256" key="1">
    <source>
        <dbReference type="ARBA" id="ARBA00006479"/>
    </source>
</evidence>
<accession>A0A662ZA35</accession>
<dbReference type="SUPFAM" id="SSF53067">
    <property type="entry name" value="Actin-like ATPase domain"/>
    <property type="match status" value="1"/>
</dbReference>
<dbReference type="EMBL" id="FOSF01000019">
    <property type="protein sequence ID" value="SFK06230.1"/>
    <property type="molecule type" value="Genomic_DNA"/>
</dbReference>
<dbReference type="PANTHER" id="PTHR18964:SF149">
    <property type="entry name" value="BIFUNCTIONAL UDP-N-ACETYLGLUCOSAMINE 2-EPIMERASE_N-ACETYLMANNOSAMINE KINASE"/>
    <property type="match status" value="1"/>
</dbReference>
<dbReference type="SUPFAM" id="SSF46785">
    <property type="entry name" value="Winged helix' DNA-binding domain"/>
    <property type="match status" value="1"/>
</dbReference>
<proteinExistence type="inferred from homology"/>
<dbReference type="Pfam" id="PF00480">
    <property type="entry name" value="ROK"/>
    <property type="match status" value="1"/>
</dbReference>
<protein>
    <submittedName>
        <fullName evidence="2">Sugar kinase of the NBD/HSP70 family, may contain an N-terminal HTH domain</fullName>
    </submittedName>
</protein>